<dbReference type="InterPro" id="IPR029058">
    <property type="entry name" value="AB_hydrolase_fold"/>
</dbReference>
<protein>
    <recommendedName>
        <fullName evidence="3">AB hydrolase-1 domain-containing protein</fullName>
    </recommendedName>
</protein>
<evidence type="ECO:0000256" key="1">
    <source>
        <dbReference type="ARBA" id="ARBA00022801"/>
    </source>
</evidence>
<dbReference type="InterPro" id="IPR017208">
    <property type="entry name" value="UCP037442_abhydr"/>
</dbReference>
<keyword evidence="1" id="KW-0378">Hydrolase</keyword>
<proteinExistence type="inferred from homology"/>
<dbReference type="AlphaFoldDB" id="A0A1W6LDB8"/>
<dbReference type="InterPro" id="IPR050261">
    <property type="entry name" value="FrsA_esterase"/>
</dbReference>
<dbReference type="InterPro" id="IPR000073">
    <property type="entry name" value="AB_hydrolase_1"/>
</dbReference>
<dbReference type="OrthoDB" id="9785076at2"/>
<gene>
    <name evidence="4" type="ORF">A4W93_21225</name>
</gene>
<dbReference type="PIRSF" id="PIRSF037442">
    <property type="entry name" value="UCP037442_abhydr"/>
    <property type="match status" value="1"/>
</dbReference>
<dbReference type="STRING" id="946333.A4W93_21225"/>
<evidence type="ECO:0000256" key="2">
    <source>
        <dbReference type="ARBA" id="ARBA00038115"/>
    </source>
</evidence>
<name>A0A1W6LDB8_9BURK</name>
<evidence type="ECO:0000313" key="4">
    <source>
        <dbReference type="EMBL" id="ARN22217.1"/>
    </source>
</evidence>
<sequence length="304" mass="32962">MTTSNPSTGQEAEVVEIPCEDGQRLRGHFLQAFGTRGGLPVLISPATGVKQHFYLRFARWLAAQGHDVLVFDYRGIGLSLQGSLRDCRATLAEWAQLDQVAALEWLAARTGAAEVVLVGHSAGGQMIGLLPNHRRIARLVGVAASTGWFKGMRLAFALKAHLGLRWLVPLGIRLKGYAPTSALGLGENLPSEVGRQWGQWCAAGGYATNAVRERPAADFHAEVRTPLTLLHAADDDIATPATVADLVRTLPAAPNQVLQVFPHSHGLKTLGHLDWFRQSHQAVWPLIGRAIRGEALQEPRTERA</sequence>
<dbReference type="EMBL" id="CP015118">
    <property type="protein sequence ID" value="ARN22217.1"/>
    <property type="molecule type" value="Genomic_DNA"/>
</dbReference>
<accession>A0A1W6LDB8</accession>
<dbReference type="KEGG" id="rgu:A4W93_21225"/>
<organism evidence="4 5">
    <name type="scientific">Piscinibacter gummiphilus</name>
    <dbReference type="NCBI Taxonomy" id="946333"/>
    <lineage>
        <taxon>Bacteria</taxon>
        <taxon>Pseudomonadati</taxon>
        <taxon>Pseudomonadota</taxon>
        <taxon>Betaproteobacteria</taxon>
        <taxon>Burkholderiales</taxon>
        <taxon>Sphaerotilaceae</taxon>
        <taxon>Piscinibacter</taxon>
    </lineage>
</organism>
<evidence type="ECO:0000313" key="5">
    <source>
        <dbReference type="Proteomes" id="UP000193427"/>
    </source>
</evidence>
<reference evidence="4 5" key="1">
    <citation type="submission" date="2016-04" db="EMBL/GenBank/DDBJ databases">
        <title>Complete genome sequence of natural rubber-degrading, novel Gram-negative bacterium, Rhizobacter gummiphilus strain NS21.</title>
        <authorList>
            <person name="Tabata M."/>
            <person name="Kasai D."/>
            <person name="Fukuda M."/>
        </authorList>
    </citation>
    <scope>NUCLEOTIDE SEQUENCE [LARGE SCALE GENOMIC DNA]</scope>
    <source>
        <strain evidence="4 5">NS21</strain>
    </source>
</reference>
<dbReference type="Gene3D" id="3.40.50.1820">
    <property type="entry name" value="alpha/beta hydrolase"/>
    <property type="match status" value="1"/>
</dbReference>
<comment type="similarity">
    <text evidence="2">Belongs to the AB hydrolase superfamily. FUS2 hydrolase family.</text>
</comment>
<dbReference type="SUPFAM" id="SSF53474">
    <property type="entry name" value="alpha/beta-Hydrolases"/>
    <property type="match status" value="1"/>
</dbReference>
<dbReference type="Pfam" id="PF12697">
    <property type="entry name" value="Abhydrolase_6"/>
    <property type="match status" value="1"/>
</dbReference>
<dbReference type="PANTHER" id="PTHR22946">
    <property type="entry name" value="DIENELACTONE HYDROLASE DOMAIN-CONTAINING PROTEIN-RELATED"/>
    <property type="match status" value="1"/>
</dbReference>
<dbReference type="PANTHER" id="PTHR22946:SF9">
    <property type="entry name" value="POLYKETIDE TRANSFERASE AF380"/>
    <property type="match status" value="1"/>
</dbReference>
<evidence type="ECO:0000259" key="3">
    <source>
        <dbReference type="Pfam" id="PF12697"/>
    </source>
</evidence>
<dbReference type="GO" id="GO:0052689">
    <property type="term" value="F:carboxylic ester hydrolase activity"/>
    <property type="evidence" value="ECO:0007669"/>
    <property type="project" value="UniProtKB-ARBA"/>
</dbReference>
<dbReference type="RefSeq" id="WP_085752515.1">
    <property type="nucleotide sequence ID" value="NZ_BSPR01000006.1"/>
</dbReference>
<dbReference type="Proteomes" id="UP000193427">
    <property type="component" value="Chromosome"/>
</dbReference>
<keyword evidence="5" id="KW-1185">Reference proteome</keyword>
<feature type="domain" description="AB hydrolase-1" evidence="3">
    <location>
        <begin position="50"/>
        <end position="272"/>
    </location>
</feature>